<sequence length="12" mass="1555">MCLMSRRWRRGC</sequence>
<reference evidence="1" key="1">
    <citation type="submission" date="2014-11" db="EMBL/GenBank/DDBJ databases">
        <authorList>
            <person name="Amaro Gonzalez C."/>
        </authorList>
    </citation>
    <scope>NUCLEOTIDE SEQUENCE</scope>
</reference>
<protein>
    <submittedName>
        <fullName evidence="1">Uncharacterized protein</fullName>
    </submittedName>
</protein>
<evidence type="ECO:0000313" key="1">
    <source>
        <dbReference type="EMBL" id="JAH13514.1"/>
    </source>
</evidence>
<accession>A0A0E9Q9T0</accession>
<organism evidence="1">
    <name type="scientific">Anguilla anguilla</name>
    <name type="common">European freshwater eel</name>
    <name type="synonym">Muraena anguilla</name>
    <dbReference type="NCBI Taxonomy" id="7936"/>
    <lineage>
        <taxon>Eukaryota</taxon>
        <taxon>Metazoa</taxon>
        <taxon>Chordata</taxon>
        <taxon>Craniata</taxon>
        <taxon>Vertebrata</taxon>
        <taxon>Euteleostomi</taxon>
        <taxon>Actinopterygii</taxon>
        <taxon>Neopterygii</taxon>
        <taxon>Teleostei</taxon>
        <taxon>Anguilliformes</taxon>
        <taxon>Anguillidae</taxon>
        <taxon>Anguilla</taxon>
    </lineage>
</organism>
<dbReference type="EMBL" id="GBXM01095063">
    <property type="protein sequence ID" value="JAH13514.1"/>
    <property type="molecule type" value="Transcribed_RNA"/>
</dbReference>
<proteinExistence type="predicted"/>
<reference evidence="1" key="2">
    <citation type="journal article" date="2015" name="Fish Shellfish Immunol.">
        <title>Early steps in the European eel (Anguilla anguilla)-Vibrio vulnificus interaction in the gills: Role of the RtxA13 toxin.</title>
        <authorList>
            <person name="Callol A."/>
            <person name="Pajuelo D."/>
            <person name="Ebbesson L."/>
            <person name="Teles M."/>
            <person name="MacKenzie S."/>
            <person name="Amaro C."/>
        </authorList>
    </citation>
    <scope>NUCLEOTIDE SEQUENCE</scope>
</reference>
<name>A0A0E9Q9T0_ANGAN</name>